<dbReference type="PANTHER" id="PTHR30221">
    <property type="entry name" value="SMALL-CONDUCTANCE MECHANOSENSITIVE CHANNEL"/>
    <property type="match status" value="1"/>
</dbReference>
<comment type="caution">
    <text evidence="10">The sequence shown here is derived from an EMBL/GenBank/DDBJ whole genome shotgun (WGS) entry which is preliminary data.</text>
</comment>
<evidence type="ECO:0000256" key="2">
    <source>
        <dbReference type="ARBA" id="ARBA00008017"/>
    </source>
</evidence>
<accession>A0ABW3Y4F6</accession>
<dbReference type="SUPFAM" id="SSF82689">
    <property type="entry name" value="Mechanosensitive channel protein MscS (YggB), C-terminal domain"/>
    <property type="match status" value="1"/>
</dbReference>
<feature type="transmembrane region" description="Helical" evidence="7">
    <location>
        <begin position="58"/>
        <end position="81"/>
    </location>
</feature>
<feature type="transmembrane region" description="Helical" evidence="7">
    <location>
        <begin position="87"/>
        <end position="118"/>
    </location>
</feature>
<dbReference type="SUPFAM" id="SSF50182">
    <property type="entry name" value="Sm-like ribonucleoproteins"/>
    <property type="match status" value="1"/>
</dbReference>
<feature type="transmembrane region" description="Helical" evidence="7">
    <location>
        <begin position="15"/>
        <end position="37"/>
    </location>
</feature>
<sequence length="272" mass="30491">MDKLYEFLNIAIEKLIFFIPKLVLAGIIIWIGLKIIAKLTEMLRLVLEKADFSPTISPFIVSVLNVLLKIGLLFIVAAIIGADLTGFIAILAAAGFAIGMALQGSLGNFASGILVLSFKPYKVNDWIKIEDNFGRVDEIGIFNTKIITRDFNTLIVPNSKVTDSILTNYSEIGTRRVAVTIPIPYTESFPRVKELLLEAIKEIPTVLKDPEPLIEIENFDTHNVMIAIRPYAEPDNYWETVRETYATVKRVFHENNIKIAYVEGYQLGEIGE</sequence>
<keyword evidence="4 7" id="KW-0812">Transmembrane</keyword>
<dbReference type="Pfam" id="PF21082">
    <property type="entry name" value="MS_channel_3rd"/>
    <property type="match status" value="1"/>
</dbReference>
<keyword evidence="6 7" id="KW-0472">Membrane</keyword>
<keyword evidence="11" id="KW-1185">Reference proteome</keyword>
<evidence type="ECO:0000259" key="9">
    <source>
        <dbReference type="Pfam" id="PF21082"/>
    </source>
</evidence>
<dbReference type="Pfam" id="PF00924">
    <property type="entry name" value="MS_channel_2nd"/>
    <property type="match status" value="1"/>
</dbReference>
<dbReference type="Gene3D" id="3.30.70.100">
    <property type="match status" value="1"/>
</dbReference>
<dbReference type="Proteomes" id="UP001597201">
    <property type="component" value="Unassembled WGS sequence"/>
</dbReference>
<dbReference type="InterPro" id="IPR045275">
    <property type="entry name" value="MscS_archaea/bacteria_type"/>
</dbReference>
<name>A0ABW3Y4F6_9FLAO</name>
<dbReference type="InterPro" id="IPR011066">
    <property type="entry name" value="MscS_channel_C_sf"/>
</dbReference>
<evidence type="ECO:0000256" key="7">
    <source>
        <dbReference type="SAM" id="Phobius"/>
    </source>
</evidence>
<evidence type="ECO:0000256" key="4">
    <source>
        <dbReference type="ARBA" id="ARBA00022692"/>
    </source>
</evidence>
<dbReference type="EMBL" id="JBHTMY010000004">
    <property type="protein sequence ID" value="MFD1316763.1"/>
    <property type="molecule type" value="Genomic_DNA"/>
</dbReference>
<evidence type="ECO:0000256" key="1">
    <source>
        <dbReference type="ARBA" id="ARBA00004651"/>
    </source>
</evidence>
<dbReference type="InterPro" id="IPR023408">
    <property type="entry name" value="MscS_beta-dom_sf"/>
</dbReference>
<dbReference type="InterPro" id="IPR006685">
    <property type="entry name" value="MscS_channel_2nd"/>
</dbReference>
<evidence type="ECO:0000313" key="11">
    <source>
        <dbReference type="Proteomes" id="UP001597201"/>
    </source>
</evidence>
<dbReference type="InterPro" id="IPR049278">
    <property type="entry name" value="MS_channel_C"/>
</dbReference>
<dbReference type="Gene3D" id="1.10.287.1260">
    <property type="match status" value="1"/>
</dbReference>
<protein>
    <submittedName>
        <fullName evidence="10">Mechanosensitive ion channel family protein</fullName>
    </submittedName>
</protein>
<dbReference type="PANTHER" id="PTHR30221:SF1">
    <property type="entry name" value="SMALL-CONDUCTANCE MECHANOSENSITIVE CHANNEL"/>
    <property type="match status" value="1"/>
</dbReference>
<keyword evidence="5 7" id="KW-1133">Transmembrane helix</keyword>
<reference evidence="11" key="1">
    <citation type="journal article" date="2019" name="Int. J. Syst. Evol. Microbiol.">
        <title>The Global Catalogue of Microorganisms (GCM) 10K type strain sequencing project: providing services to taxonomists for standard genome sequencing and annotation.</title>
        <authorList>
            <consortium name="The Broad Institute Genomics Platform"/>
            <consortium name="The Broad Institute Genome Sequencing Center for Infectious Disease"/>
            <person name="Wu L."/>
            <person name="Ma J."/>
        </authorList>
    </citation>
    <scope>NUCLEOTIDE SEQUENCE [LARGE SCALE GENOMIC DNA]</scope>
    <source>
        <strain evidence="11">CCUG 61485</strain>
    </source>
</reference>
<dbReference type="InterPro" id="IPR010920">
    <property type="entry name" value="LSM_dom_sf"/>
</dbReference>
<keyword evidence="3" id="KW-1003">Cell membrane</keyword>
<evidence type="ECO:0000259" key="8">
    <source>
        <dbReference type="Pfam" id="PF00924"/>
    </source>
</evidence>
<comment type="similarity">
    <text evidence="2">Belongs to the MscS (TC 1.A.23) family.</text>
</comment>
<dbReference type="Gene3D" id="2.30.30.60">
    <property type="match status" value="1"/>
</dbReference>
<organism evidence="10 11">
    <name type="scientific">Namhaeicola litoreus</name>
    <dbReference type="NCBI Taxonomy" id="1052145"/>
    <lineage>
        <taxon>Bacteria</taxon>
        <taxon>Pseudomonadati</taxon>
        <taxon>Bacteroidota</taxon>
        <taxon>Flavobacteriia</taxon>
        <taxon>Flavobacteriales</taxon>
        <taxon>Flavobacteriaceae</taxon>
        <taxon>Namhaeicola</taxon>
    </lineage>
</organism>
<evidence type="ECO:0000256" key="6">
    <source>
        <dbReference type="ARBA" id="ARBA00023136"/>
    </source>
</evidence>
<dbReference type="Pfam" id="PF05552">
    <property type="entry name" value="MS_channel_1st_1"/>
    <property type="match status" value="1"/>
</dbReference>
<dbReference type="RefSeq" id="WP_377180125.1">
    <property type="nucleotide sequence ID" value="NZ_JBHTMY010000004.1"/>
</dbReference>
<proteinExistence type="inferred from homology"/>
<dbReference type="InterPro" id="IPR008910">
    <property type="entry name" value="MSC_TM_helix"/>
</dbReference>
<evidence type="ECO:0000313" key="10">
    <source>
        <dbReference type="EMBL" id="MFD1316763.1"/>
    </source>
</evidence>
<dbReference type="InterPro" id="IPR011014">
    <property type="entry name" value="MscS_channel_TM-2"/>
</dbReference>
<evidence type="ECO:0000256" key="5">
    <source>
        <dbReference type="ARBA" id="ARBA00022989"/>
    </source>
</evidence>
<evidence type="ECO:0000256" key="3">
    <source>
        <dbReference type="ARBA" id="ARBA00022475"/>
    </source>
</evidence>
<comment type="subcellular location">
    <subcellularLocation>
        <location evidence="1">Cell membrane</location>
        <topology evidence="1">Multi-pass membrane protein</topology>
    </subcellularLocation>
</comment>
<feature type="domain" description="Mechanosensitive ion channel MscS" evidence="8">
    <location>
        <begin position="105"/>
        <end position="170"/>
    </location>
</feature>
<feature type="domain" description="Mechanosensitive ion channel MscS C-terminal" evidence="9">
    <location>
        <begin position="177"/>
        <end position="259"/>
    </location>
</feature>
<dbReference type="SUPFAM" id="SSF82861">
    <property type="entry name" value="Mechanosensitive channel protein MscS (YggB), transmembrane region"/>
    <property type="match status" value="1"/>
</dbReference>
<gene>
    <name evidence="10" type="ORF">ACFQ39_14150</name>
</gene>